<dbReference type="EMBL" id="CATOUU010000952">
    <property type="protein sequence ID" value="CAI9962318.1"/>
    <property type="molecule type" value="Genomic_DNA"/>
</dbReference>
<dbReference type="PANTHER" id="PTHR46652:SF3">
    <property type="entry name" value="LEUCINE-RICH REPEAT-CONTAINING PROTEIN 9"/>
    <property type="match status" value="1"/>
</dbReference>
<dbReference type="Gene3D" id="3.80.10.10">
    <property type="entry name" value="Ribonuclease Inhibitor"/>
    <property type="match status" value="3"/>
</dbReference>
<dbReference type="InterPro" id="IPR050836">
    <property type="entry name" value="SDS22/Internalin_LRR"/>
</dbReference>
<dbReference type="Proteomes" id="UP001642409">
    <property type="component" value="Unassembled WGS sequence"/>
</dbReference>
<keyword evidence="2" id="KW-0677">Repeat</keyword>
<reference evidence="4 5" key="2">
    <citation type="submission" date="2024-07" db="EMBL/GenBank/DDBJ databases">
        <authorList>
            <person name="Akdeniz Z."/>
        </authorList>
    </citation>
    <scope>NUCLEOTIDE SEQUENCE [LARGE SCALE GENOMIC DNA]</scope>
</reference>
<sequence length="692" mass="81251">MSHSIKELTLIQCRLTSIQELVLPNLEVLQLEDQLEYANKLSYYLSDDKYDKLSSIQGIEKFPNLKYLSLNGYEGMDLCSIELLTQLEKLKLHHCKNMISNISNSSIKELIIMNCSLQHIEKLNTEYVEVLTISDCVQQQHKLDIKGINKFKQLKQLHLNGYSLDLTHLKDLQLLKMLDVNDSGVFNLPALSSLLNLQYIYISYNTVKDINPILYLQQLNELEDIVQNFWNEYMLKMLSNLKQSVIPLTDQKIKYDNEMTQKYQNQIQNGVLKIQNDEYLKSIEFIQNFNIHKLELQNCSNMIHRLESKSIKELIVKECMLQSLNLLTLENIENLYIKEGNCDDQTILFQNMDRFLKLKKLDIHVGRSDFTHMENGVLKIYNDYELQILDFTKNLNIHTVELCCCKNIIQIVNDTITEVKIDGCELKSIDNFHLKNINTLILEEDIFHFEENNVEGFIQHKHKLQSLNTIVMFQSLQNLQINGYYNDFSPLTNLKQLTILKLADCDLQQVDFLKPLFTLKSLNISQNPGIKLEQLAQLKQLTKLEMKYCKLIYVDFLIPLVNLKELDIQGNSIIYVYPVLELKQLDQLNVSYNQIVDINNIQTHPNFNQFIFDDQQQPTNNQIQVASKLKNINAPVILFRQMQRKYKNTQEQMNTRKTELQQHVRQCLYNNIQFTNNVVQLFHNLDIIQNYQ</sequence>
<keyword evidence="1" id="KW-0433">Leucine-rich repeat</keyword>
<reference evidence="3" key="1">
    <citation type="submission" date="2023-06" db="EMBL/GenBank/DDBJ databases">
        <authorList>
            <person name="Kurt Z."/>
        </authorList>
    </citation>
    <scope>NUCLEOTIDE SEQUENCE</scope>
</reference>
<protein>
    <submittedName>
        <fullName evidence="3">Leucine-rich repeat domain-containing protein</fullName>
    </submittedName>
    <submittedName>
        <fullName evidence="4">Leucine-rich_repeat domain-containing protein</fullName>
    </submittedName>
</protein>
<dbReference type="PROSITE" id="PS51450">
    <property type="entry name" value="LRR"/>
    <property type="match status" value="1"/>
</dbReference>
<evidence type="ECO:0000256" key="2">
    <source>
        <dbReference type="ARBA" id="ARBA00022737"/>
    </source>
</evidence>
<evidence type="ECO:0000256" key="1">
    <source>
        <dbReference type="ARBA" id="ARBA00022614"/>
    </source>
</evidence>
<dbReference type="InterPro" id="IPR032675">
    <property type="entry name" value="LRR_dom_sf"/>
</dbReference>
<keyword evidence="5" id="KW-1185">Reference proteome</keyword>
<dbReference type="PANTHER" id="PTHR46652">
    <property type="entry name" value="LEUCINE-RICH REPEAT AND IQ DOMAIN-CONTAINING PROTEIN 1-RELATED"/>
    <property type="match status" value="1"/>
</dbReference>
<accession>A0AA86QQF2</accession>
<dbReference type="EMBL" id="CAXDID020000007">
    <property type="protein sequence ID" value="CAL5976900.1"/>
    <property type="molecule type" value="Genomic_DNA"/>
</dbReference>
<dbReference type="InterPro" id="IPR001611">
    <property type="entry name" value="Leu-rich_rpt"/>
</dbReference>
<proteinExistence type="predicted"/>
<dbReference type="AlphaFoldDB" id="A0AA86QQF2"/>
<evidence type="ECO:0000313" key="4">
    <source>
        <dbReference type="EMBL" id="CAL5976900.1"/>
    </source>
</evidence>
<evidence type="ECO:0000313" key="3">
    <source>
        <dbReference type="EMBL" id="CAI9962318.1"/>
    </source>
</evidence>
<organism evidence="3">
    <name type="scientific">Hexamita inflata</name>
    <dbReference type="NCBI Taxonomy" id="28002"/>
    <lineage>
        <taxon>Eukaryota</taxon>
        <taxon>Metamonada</taxon>
        <taxon>Diplomonadida</taxon>
        <taxon>Hexamitidae</taxon>
        <taxon>Hexamitinae</taxon>
        <taxon>Hexamita</taxon>
    </lineage>
</organism>
<dbReference type="SUPFAM" id="SSF52058">
    <property type="entry name" value="L domain-like"/>
    <property type="match status" value="2"/>
</dbReference>
<comment type="caution">
    <text evidence="3">The sequence shown here is derived from an EMBL/GenBank/DDBJ whole genome shotgun (WGS) entry which is preliminary data.</text>
</comment>
<gene>
    <name evidence="4" type="ORF">HINF_LOCUS4047</name>
    <name evidence="3" type="ORF">HINF_LOCUS49963</name>
</gene>
<evidence type="ECO:0000313" key="5">
    <source>
        <dbReference type="Proteomes" id="UP001642409"/>
    </source>
</evidence>
<name>A0AA86QQF2_9EUKA</name>